<gene>
    <name evidence="7" type="ORF">METZ01_LOCUS23984</name>
</gene>
<reference evidence="7" key="1">
    <citation type="submission" date="2018-05" db="EMBL/GenBank/DDBJ databases">
        <authorList>
            <person name="Lanie J.A."/>
            <person name="Ng W.-L."/>
            <person name="Kazmierczak K.M."/>
            <person name="Andrzejewski T.M."/>
            <person name="Davidsen T.M."/>
            <person name="Wayne K.J."/>
            <person name="Tettelin H."/>
            <person name="Glass J.I."/>
            <person name="Rusch D."/>
            <person name="Podicherti R."/>
            <person name="Tsui H.-C.T."/>
            <person name="Winkler M.E."/>
        </authorList>
    </citation>
    <scope>NUCLEOTIDE SEQUENCE</scope>
</reference>
<organism evidence="7">
    <name type="scientific">marine metagenome</name>
    <dbReference type="NCBI Taxonomy" id="408172"/>
    <lineage>
        <taxon>unclassified sequences</taxon>
        <taxon>metagenomes</taxon>
        <taxon>ecological metagenomes</taxon>
    </lineage>
</organism>
<keyword evidence="4" id="KW-0521">NADP</keyword>
<dbReference type="PANTHER" id="PTHR48069">
    <property type="entry name" value="DIHYDROFOLATE REDUCTASE"/>
    <property type="match status" value="1"/>
</dbReference>
<dbReference type="Pfam" id="PF00186">
    <property type="entry name" value="DHFR_1"/>
    <property type="match status" value="1"/>
</dbReference>
<dbReference type="GO" id="GO:0006730">
    <property type="term" value="P:one-carbon metabolic process"/>
    <property type="evidence" value="ECO:0007669"/>
    <property type="project" value="UniProtKB-KW"/>
</dbReference>
<dbReference type="InterPro" id="IPR012259">
    <property type="entry name" value="DHFR"/>
</dbReference>
<dbReference type="EC" id="1.5.1.3" evidence="2"/>
<evidence type="ECO:0000256" key="2">
    <source>
        <dbReference type="ARBA" id="ARBA00012856"/>
    </source>
</evidence>
<evidence type="ECO:0000256" key="3">
    <source>
        <dbReference type="ARBA" id="ARBA00022563"/>
    </source>
</evidence>
<dbReference type="SUPFAM" id="SSF53597">
    <property type="entry name" value="Dihydrofolate reductase-like"/>
    <property type="match status" value="1"/>
</dbReference>
<evidence type="ECO:0000256" key="5">
    <source>
        <dbReference type="ARBA" id="ARBA00023002"/>
    </source>
</evidence>
<dbReference type="EMBL" id="UINC01001112">
    <property type="protein sequence ID" value="SUZ71130.1"/>
    <property type="molecule type" value="Genomic_DNA"/>
</dbReference>
<dbReference type="Gene3D" id="3.40.430.10">
    <property type="entry name" value="Dihydrofolate Reductase, subunit A"/>
    <property type="match status" value="1"/>
</dbReference>
<dbReference type="PROSITE" id="PS00075">
    <property type="entry name" value="DHFR_1"/>
    <property type="match status" value="1"/>
</dbReference>
<dbReference type="GO" id="GO:0004146">
    <property type="term" value="F:dihydrofolate reductase activity"/>
    <property type="evidence" value="ECO:0007669"/>
    <property type="project" value="UniProtKB-EC"/>
</dbReference>
<name>A0A381PW43_9ZZZZ</name>
<dbReference type="GO" id="GO:0046655">
    <property type="term" value="P:folic acid metabolic process"/>
    <property type="evidence" value="ECO:0007669"/>
    <property type="project" value="TreeGrafter"/>
</dbReference>
<dbReference type="GO" id="GO:0046654">
    <property type="term" value="P:tetrahydrofolate biosynthetic process"/>
    <property type="evidence" value="ECO:0007669"/>
    <property type="project" value="InterPro"/>
</dbReference>
<protein>
    <recommendedName>
        <fullName evidence="2">dihydrofolate reductase</fullName>
        <ecNumber evidence="2">1.5.1.3</ecNumber>
    </recommendedName>
</protein>
<dbReference type="GO" id="GO:0046452">
    <property type="term" value="P:dihydrofolate metabolic process"/>
    <property type="evidence" value="ECO:0007669"/>
    <property type="project" value="TreeGrafter"/>
</dbReference>
<dbReference type="AlphaFoldDB" id="A0A381PW43"/>
<feature type="domain" description="DHFR" evidence="6">
    <location>
        <begin position="1"/>
        <end position="167"/>
    </location>
</feature>
<proteinExistence type="predicted"/>
<evidence type="ECO:0000256" key="4">
    <source>
        <dbReference type="ARBA" id="ARBA00022857"/>
    </source>
</evidence>
<keyword evidence="3" id="KW-0554">One-carbon metabolism</keyword>
<evidence type="ECO:0000313" key="7">
    <source>
        <dbReference type="EMBL" id="SUZ71130.1"/>
    </source>
</evidence>
<dbReference type="GO" id="GO:0050661">
    <property type="term" value="F:NADP binding"/>
    <property type="evidence" value="ECO:0007669"/>
    <property type="project" value="InterPro"/>
</dbReference>
<sequence length="167" mass="18289">MRAAIVAITQDRVIGADGKLPWHYSADLKRFKQLTLGTTIIMGRGTWESMGAKPLAGRRNIVITRSLLDGVQCYTTIPAALASCTGDVWFIGGGQLYAAALEFCDFIDVTQVPDKISAGNTVFFPELDPGVWQAEPMTPLAADPRLSHGRYYRRSTATRSAERQHST</sequence>
<dbReference type="InterPro" id="IPR024072">
    <property type="entry name" value="DHFR-like_dom_sf"/>
</dbReference>
<evidence type="ECO:0000259" key="6">
    <source>
        <dbReference type="PROSITE" id="PS51330"/>
    </source>
</evidence>
<dbReference type="InterPro" id="IPR001796">
    <property type="entry name" value="DHFR_dom"/>
</dbReference>
<dbReference type="PANTHER" id="PTHR48069:SF3">
    <property type="entry name" value="DIHYDROFOLATE REDUCTASE"/>
    <property type="match status" value="1"/>
</dbReference>
<accession>A0A381PW43</accession>
<dbReference type="PRINTS" id="PR00070">
    <property type="entry name" value="DHFR"/>
</dbReference>
<evidence type="ECO:0000256" key="1">
    <source>
        <dbReference type="ARBA" id="ARBA00004903"/>
    </source>
</evidence>
<dbReference type="CDD" id="cd00209">
    <property type="entry name" value="DHFR"/>
    <property type="match status" value="1"/>
</dbReference>
<dbReference type="PROSITE" id="PS51330">
    <property type="entry name" value="DHFR_2"/>
    <property type="match status" value="1"/>
</dbReference>
<comment type="pathway">
    <text evidence="1">Cofactor biosynthesis; tetrahydrofolate biosynthesis; 5,6,7,8-tetrahydrofolate from 7,8-dihydrofolate: step 1/1.</text>
</comment>
<dbReference type="InterPro" id="IPR017925">
    <property type="entry name" value="DHFR_CS"/>
</dbReference>
<keyword evidence="5" id="KW-0560">Oxidoreductase</keyword>